<dbReference type="EMBL" id="AZHB01000017">
    <property type="protein sequence ID" value="OAA58721.1"/>
    <property type="molecule type" value="Genomic_DNA"/>
</dbReference>
<dbReference type="GeneID" id="30022796"/>
<gene>
    <name evidence="2" type="ORF">ISF_06504</name>
</gene>
<evidence type="ECO:0000256" key="1">
    <source>
        <dbReference type="SAM" id="MobiDB-lite"/>
    </source>
</evidence>
<keyword evidence="3" id="KW-1185">Reference proteome</keyword>
<comment type="caution">
    <text evidence="2">The sequence shown here is derived from an EMBL/GenBank/DDBJ whole genome shotgun (WGS) entry which is preliminary data.</text>
</comment>
<feature type="compositionally biased region" description="Basic and acidic residues" evidence="1">
    <location>
        <begin position="218"/>
        <end position="237"/>
    </location>
</feature>
<proteinExistence type="predicted"/>
<dbReference type="Proteomes" id="UP000076744">
    <property type="component" value="Unassembled WGS sequence"/>
</dbReference>
<evidence type="ECO:0000313" key="2">
    <source>
        <dbReference type="EMBL" id="OAA58721.1"/>
    </source>
</evidence>
<reference evidence="2 3" key="1">
    <citation type="journal article" date="2016" name="Genome Biol. Evol.">
        <title>Divergent and convergent evolution of fungal pathogenicity.</title>
        <authorList>
            <person name="Shang Y."/>
            <person name="Xiao G."/>
            <person name="Zheng P."/>
            <person name="Cen K."/>
            <person name="Zhan S."/>
            <person name="Wang C."/>
        </authorList>
    </citation>
    <scope>NUCLEOTIDE SEQUENCE [LARGE SCALE GENOMIC DNA]</scope>
    <source>
        <strain evidence="2 3">ARSEF 2679</strain>
    </source>
</reference>
<dbReference type="AlphaFoldDB" id="A0A167RLT2"/>
<sequence length="276" mass="29975">MIQAHHHLNARRLRLRLPASRRVRLLLRGQNLEAPPRRLALAFAAVHPRHHAAHQPVVAEPPRPVHAWHRAQEVIVRHVRQRRLLQRRLPFRGFHLGPGQLHDALLLRTLASLPGRGRDADRLKRAVRVHPARRRRLPFTDRGCGGRGTLGLVSQRAGAAPSDAPKVEHRGEDALAGLQAPHGARDDAGAVAEPLDVREQRLVGAHGEEEVAVHGVGEEAGRHGGLRGDEHLGEDGAAKGAPAPERLVKRRLVDEDVAAVLRGGAAGDGALHGGLQ</sequence>
<organism evidence="2 3">
    <name type="scientific">Cordyceps fumosorosea (strain ARSEF 2679)</name>
    <name type="common">Isaria fumosorosea</name>
    <dbReference type="NCBI Taxonomy" id="1081104"/>
    <lineage>
        <taxon>Eukaryota</taxon>
        <taxon>Fungi</taxon>
        <taxon>Dikarya</taxon>
        <taxon>Ascomycota</taxon>
        <taxon>Pezizomycotina</taxon>
        <taxon>Sordariomycetes</taxon>
        <taxon>Hypocreomycetidae</taxon>
        <taxon>Hypocreales</taxon>
        <taxon>Cordycipitaceae</taxon>
        <taxon>Cordyceps</taxon>
    </lineage>
</organism>
<protein>
    <submittedName>
        <fullName evidence="2">Uncharacterized protein</fullName>
    </submittedName>
</protein>
<feature type="region of interest" description="Disordered" evidence="1">
    <location>
        <begin position="218"/>
        <end position="246"/>
    </location>
</feature>
<evidence type="ECO:0000313" key="3">
    <source>
        <dbReference type="Proteomes" id="UP000076744"/>
    </source>
</evidence>
<accession>A0A167RLT2</accession>
<dbReference type="RefSeq" id="XP_018702596.1">
    <property type="nucleotide sequence ID" value="XM_018850108.1"/>
</dbReference>
<name>A0A167RLT2_CORFA</name>